<protein>
    <submittedName>
        <fullName evidence="1">Aldose 1-epimerase</fullName>
        <ecNumber evidence="1">5.1.3.3</ecNumber>
    </submittedName>
</protein>
<reference evidence="1" key="1">
    <citation type="submission" date="2023-07" db="EMBL/GenBank/DDBJ databases">
        <title>Sorghum-associated microbial communities from plants grown in Nebraska, USA.</title>
        <authorList>
            <person name="Schachtman D."/>
        </authorList>
    </citation>
    <scope>NUCLEOTIDE SEQUENCE</scope>
    <source>
        <strain evidence="1">BE56</strain>
    </source>
</reference>
<evidence type="ECO:0000313" key="2">
    <source>
        <dbReference type="Proteomes" id="UP001259587"/>
    </source>
</evidence>
<dbReference type="Proteomes" id="UP001259587">
    <property type="component" value="Unassembled WGS sequence"/>
</dbReference>
<name>A0ACC6JZT1_9PSED</name>
<keyword evidence="2" id="KW-1185">Reference proteome</keyword>
<dbReference type="EC" id="5.1.3.3" evidence="1"/>
<accession>A0ACC6JZT1</accession>
<proteinExistence type="predicted"/>
<dbReference type="EMBL" id="JAVDTH010000005">
    <property type="protein sequence ID" value="MDR6711718.1"/>
    <property type="molecule type" value="Genomic_DNA"/>
</dbReference>
<sequence length="305" mass="33269">MRTNHASHPLLKLTCGALSAGVLPSLGGALAYLRQGSFELLRPWDGSDSVRRSACYPLLPYSNRIAHGRFSANGQPRQLRGNFGDHPHPLHGVGWQRAWEVDAHSPQGCRLSVRHQAQGADALDWPWDFVAWQCLRLNEDGLHLHLGLTNLSDQPMPAGLGWHPYFARQGELRLGFSATQVWRNGEDSLPSGCAEVPVYWDFSTPRPVGAVGLDNCFAGWDARASLCWPRAGVGLRMEAGPGLDHLVVFTPPAPADFVAVEPVSHLNNAINFSTPTEHGLVWLEPGASTERELRLLPSGEPGEPA</sequence>
<organism evidence="1 2">
    <name type="scientific">Pseudomonas hunanensis</name>
    <dbReference type="NCBI Taxonomy" id="1247546"/>
    <lineage>
        <taxon>Bacteria</taxon>
        <taxon>Pseudomonadati</taxon>
        <taxon>Pseudomonadota</taxon>
        <taxon>Gammaproteobacteria</taxon>
        <taxon>Pseudomonadales</taxon>
        <taxon>Pseudomonadaceae</taxon>
        <taxon>Pseudomonas</taxon>
    </lineage>
</organism>
<gene>
    <name evidence="1" type="ORF">J2W83_001312</name>
</gene>
<evidence type="ECO:0000313" key="1">
    <source>
        <dbReference type="EMBL" id="MDR6711718.1"/>
    </source>
</evidence>
<comment type="caution">
    <text evidence="1">The sequence shown here is derived from an EMBL/GenBank/DDBJ whole genome shotgun (WGS) entry which is preliminary data.</text>
</comment>
<keyword evidence="1" id="KW-0413">Isomerase</keyword>